<dbReference type="GO" id="GO:0003677">
    <property type="term" value="F:DNA binding"/>
    <property type="evidence" value="ECO:0007669"/>
    <property type="project" value="UniProtKB-KW"/>
</dbReference>
<dbReference type="InterPro" id="IPR036390">
    <property type="entry name" value="WH_DNA-bd_sf"/>
</dbReference>
<keyword evidence="1" id="KW-0238">DNA-binding</keyword>
<dbReference type="RefSeq" id="WP_087916822.1">
    <property type="nucleotide sequence ID" value="NZ_CP021780.1"/>
</dbReference>
<feature type="domain" description="HTH arsR-type" evidence="2">
    <location>
        <begin position="219"/>
        <end position="294"/>
    </location>
</feature>
<evidence type="ECO:0000313" key="4">
    <source>
        <dbReference type="Proteomes" id="UP000249890"/>
    </source>
</evidence>
<dbReference type="InterPro" id="IPR011991">
    <property type="entry name" value="ArsR-like_HTH"/>
</dbReference>
<dbReference type="InterPro" id="IPR001845">
    <property type="entry name" value="HTH_ArsR_DNA-bd_dom"/>
</dbReference>
<accession>A0A2Z2KAY8</accession>
<dbReference type="GO" id="GO:0003700">
    <property type="term" value="F:DNA-binding transcription factor activity"/>
    <property type="evidence" value="ECO:0007669"/>
    <property type="project" value="InterPro"/>
</dbReference>
<proteinExistence type="predicted"/>
<sequence length="301" mass="34560">MTYEVEIQFQPIYELVNSLHTFICKRSYKKMDLGPGWAAETAKGLSEELLSRLEQTELDQNWKLMNLLIYCCPCKETVESVLVWIAGLSIGELYETLSGFITVFPSHMEEFRSEMLFLLTEWNRQYFSKCDPELLSALRKHADEKQQLAVSSLDPAAFIDATTNGFYFEPIEGLQQVVLIPQFHFQPANIIYCYGSLTLCHYSARISSAQEDIPPFMHRTLRSLGEKSRLKILQSLSGERRTFTEIVKQAGISKGIVHDHIFSLRSAGMLYAYIEGENVTSYSLRLQGIQQMNDQLYAYLQ</sequence>
<dbReference type="CDD" id="cd00090">
    <property type="entry name" value="HTH_ARSR"/>
    <property type="match status" value="1"/>
</dbReference>
<dbReference type="Pfam" id="PF01022">
    <property type="entry name" value="HTH_5"/>
    <property type="match status" value="1"/>
</dbReference>
<dbReference type="Proteomes" id="UP000249890">
    <property type="component" value="Chromosome"/>
</dbReference>
<protein>
    <submittedName>
        <fullName evidence="3">Transcriptional regulator</fullName>
    </submittedName>
</protein>
<dbReference type="SUPFAM" id="SSF46785">
    <property type="entry name" value="Winged helix' DNA-binding domain"/>
    <property type="match status" value="1"/>
</dbReference>
<evidence type="ECO:0000259" key="2">
    <source>
        <dbReference type="SMART" id="SM00418"/>
    </source>
</evidence>
<organism evidence="3 4">
    <name type="scientific">Paenibacillus donghaensis</name>
    <dbReference type="NCBI Taxonomy" id="414771"/>
    <lineage>
        <taxon>Bacteria</taxon>
        <taxon>Bacillati</taxon>
        <taxon>Bacillota</taxon>
        <taxon>Bacilli</taxon>
        <taxon>Bacillales</taxon>
        <taxon>Paenibacillaceae</taxon>
        <taxon>Paenibacillus</taxon>
    </lineage>
</organism>
<dbReference type="InterPro" id="IPR036388">
    <property type="entry name" value="WH-like_DNA-bd_sf"/>
</dbReference>
<name>A0A2Z2KAY8_9BACL</name>
<reference evidence="3 4" key="1">
    <citation type="submission" date="2017-06" db="EMBL/GenBank/DDBJ databases">
        <title>Complete genome sequence of Paenibacillus donghaensis KCTC 13049T isolated from East Sea sediment, South Korea.</title>
        <authorList>
            <person name="Jung B.K."/>
            <person name="Hong S.-J."/>
            <person name="Shin J.-H."/>
        </authorList>
    </citation>
    <scope>NUCLEOTIDE SEQUENCE [LARGE SCALE GENOMIC DNA]</scope>
    <source>
        <strain evidence="3 4">KCTC 13049</strain>
    </source>
</reference>
<dbReference type="OrthoDB" id="2646147at2"/>
<evidence type="ECO:0000313" key="3">
    <source>
        <dbReference type="EMBL" id="ASA22824.1"/>
    </source>
</evidence>
<gene>
    <name evidence="3" type="ORF">B9T62_19675</name>
</gene>
<dbReference type="EMBL" id="CP021780">
    <property type="protein sequence ID" value="ASA22824.1"/>
    <property type="molecule type" value="Genomic_DNA"/>
</dbReference>
<keyword evidence="4" id="KW-1185">Reference proteome</keyword>
<evidence type="ECO:0000256" key="1">
    <source>
        <dbReference type="ARBA" id="ARBA00023125"/>
    </source>
</evidence>
<dbReference type="KEGG" id="pdh:B9T62_19675"/>
<dbReference type="Gene3D" id="1.10.10.10">
    <property type="entry name" value="Winged helix-like DNA-binding domain superfamily/Winged helix DNA-binding domain"/>
    <property type="match status" value="1"/>
</dbReference>
<dbReference type="AlphaFoldDB" id="A0A2Z2KAY8"/>
<dbReference type="SMART" id="SM00418">
    <property type="entry name" value="HTH_ARSR"/>
    <property type="match status" value="1"/>
</dbReference>